<proteinExistence type="predicted"/>
<sequence>MECGDEMAWLKNPWSPCHIDCQIKSIQYIQLDSPKEKKTDYTTGSPVNICISQMEITKQFIDPIIASPFPSGHGEIAVNHRHQVATYATQAFRRAPQFLAYSGMICHSGHIGTALVYHFVTSEPPSSALITKGLVTFLAIEHETRAHPRGSVSTGCKSHDVKFSLLTASLTGSTTPSSDIPFGSRSAFLSAFSSDVPLCPRSAFLPEFSSDVPFCFRSAFLPAFSSDVPFCPRSAFLSAFSSDVQFCSCSAFLPEFSTDVPFSSRSAFLPEFSSDVPFCPCSAFLPAISSDVPFCTRSAFLPAFSSDVPFCTRSAFLPAFSSYDGMKTEVDRDVAEIAAKTPEWESMYYTDEEMNKAKYEDYKHLMMARKRKLQGHGLEPSTLAQ</sequence>
<dbReference type="EMBL" id="JARBHB010000016">
    <property type="protein sequence ID" value="KAJ8867156.1"/>
    <property type="molecule type" value="Genomic_DNA"/>
</dbReference>
<evidence type="ECO:0008006" key="3">
    <source>
        <dbReference type="Google" id="ProtNLM"/>
    </source>
</evidence>
<dbReference type="Proteomes" id="UP001159363">
    <property type="component" value="Chromosome 15"/>
</dbReference>
<organism evidence="1 2">
    <name type="scientific">Dryococelus australis</name>
    <dbReference type="NCBI Taxonomy" id="614101"/>
    <lineage>
        <taxon>Eukaryota</taxon>
        <taxon>Metazoa</taxon>
        <taxon>Ecdysozoa</taxon>
        <taxon>Arthropoda</taxon>
        <taxon>Hexapoda</taxon>
        <taxon>Insecta</taxon>
        <taxon>Pterygota</taxon>
        <taxon>Neoptera</taxon>
        <taxon>Polyneoptera</taxon>
        <taxon>Phasmatodea</taxon>
        <taxon>Verophasmatodea</taxon>
        <taxon>Anareolatae</taxon>
        <taxon>Phasmatidae</taxon>
        <taxon>Eurycanthinae</taxon>
        <taxon>Dryococelus</taxon>
    </lineage>
</organism>
<name>A0ABQ9G3U8_9NEOP</name>
<evidence type="ECO:0000313" key="2">
    <source>
        <dbReference type="Proteomes" id="UP001159363"/>
    </source>
</evidence>
<evidence type="ECO:0000313" key="1">
    <source>
        <dbReference type="EMBL" id="KAJ8867156.1"/>
    </source>
</evidence>
<reference evidence="1 2" key="1">
    <citation type="submission" date="2023-02" db="EMBL/GenBank/DDBJ databases">
        <title>LHISI_Scaffold_Assembly.</title>
        <authorList>
            <person name="Stuart O.P."/>
            <person name="Cleave R."/>
            <person name="Magrath M.J.L."/>
            <person name="Mikheyev A.S."/>
        </authorList>
    </citation>
    <scope>NUCLEOTIDE SEQUENCE [LARGE SCALE GENOMIC DNA]</scope>
    <source>
        <strain evidence="1">Daus_M_001</strain>
        <tissue evidence="1">Leg muscle</tissue>
    </source>
</reference>
<comment type="caution">
    <text evidence="1">The sequence shown here is derived from an EMBL/GenBank/DDBJ whole genome shotgun (WGS) entry which is preliminary data.</text>
</comment>
<accession>A0ABQ9G3U8</accession>
<protein>
    <recommendedName>
        <fullName evidence="3">HMG box domain-containing protein</fullName>
    </recommendedName>
</protein>
<gene>
    <name evidence="1" type="ORF">PR048_033020</name>
</gene>
<keyword evidence="2" id="KW-1185">Reference proteome</keyword>